<dbReference type="InterPro" id="IPR012337">
    <property type="entry name" value="RNaseH-like_sf"/>
</dbReference>
<dbReference type="EMBL" id="JANJYJ010000005">
    <property type="protein sequence ID" value="KAK3211639.1"/>
    <property type="molecule type" value="Genomic_DNA"/>
</dbReference>
<dbReference type="InterPro" id="IPR002156">
    <property type="entry name" value="RNaseH_domain"/>
</dbReference>
<dbReference type="Pfam" id="PF13456">
    <property type="entry name" value="RVT_3"/>
    <property type="match status" value="1"/>
</dbReference>
<evidence type="ECO:0000256" key="1">
    <source>
        <dbReference type="SAM" id="Phobius"/>
    </source>
</evidence>
<dbReference type="InterPro" id="IPR053151">
    <property type="entry name" value="RNase_H-like"/>
</dbReference>
<dbReference type="PANTHER" id="PTHR47723">
    <property type="entry name" value="OS05G0353850 PROTEIN"/>
    <property type="match status" value="1"/>
</dbReference>
<dbReference type="GO" id="GO:0003676">
    <property type="term" value="F:nucleic acid binding"/>
    <property type="evidence" value="ECO:0007669"/>
    <property type="project" value="InterPro"/>
</dbReference>
<evidence type="ECO:0000313" key="3">
    <source>
        <dbReference type="EMBL" id="KAK3211639.1"/>
    </source>
</evidence>
<dbReference type="PANTHER" id="PTHR47723:SF21">
    <property type="entry name" value="POLYNUCLEOTIDYL TRANSFERASE, RIBONUCLEASE H-LIKE SUPERFAMILY PROTEIN"/>
    <property type="match status" value="1"/>
</dbReference>
<dbReference type="Gene3D" id="3.30.420.10">
    <property type="entry name" value="Ribonuclease H-like superfamily/Ribonuclease H"/>
    <property type="match status" value="1"/>
</dbReference>
<feature type="domain" description="RNase H type-1" evidence="2">
    <location>
        <begin position="50"/>
        <end position="172"/>
    </location>
</feature>
<dbReference type="Proteomes" id="UP001281410">
    <property type="component" value="Unassembled WGS sequence"/>
</dbReference>
<name>A0AAE0E5J6_9ROSI</name>
<dbReference type="InterPro" id="IPR036397">
    <property type="entry name" value="RNaseH_sf"/>
</dbReference>
<dbReference type="GO" id="GO:0004523">
    <property type="term" value="F:RNA-DNA hybrid ribonuclease activity"/>
    <property type="evidence" value="ECO:0007669"/>
    <property type="project" value="InterPro"/>
</dbReference>
<dbReference type="CDD" id="cd06222">
    <property type="entry name" value="RNase_H_like"/>
    <property type="match status" value="1"/>
</dbReference>
<accession>A0AAE0E5J6</accession>
<sequence>MDENAIVNSLSADLGMVIRNIENGKKDGFVKKNMYDYNWKPPDEGAHKANYNAVVDNSGNHIGLGMVIRDSTVEVLASCSQIFEANLSTKVAKLVVIHKCLQLCIDCGLVPCVIETDDASLVKWITEKDKWNSKGGTILYDISNLTSSIKGMAFRPVQKRLNKAAHELAKYALGIMKMFIGWKIFQVALVRRLRLICLVRGFLLLYFTVLLFFFLCFFPACCFLFIQKKIKKN</sequence>
<reference evidence="3" key="1">
    <citation type="journal article" date="2023" name="Plant J.">
        <title>Genome sequences and population genomics provide insights into the demographic history, inbreeding, and mutation load of two 'living fossil' tree species of Dipteronia.</title>
        <authorList>
            <person name="Feng Y."/>
            <person name="Comes H.P."/>
            <person name="Chen J."/>
            <person name="Zhu S."/>
            <person name="Lu R."/>
            <person name="Zhang X."/>
            <person name="Li P."/>
            <person name="Qiu J."/>
            <person name="Olsen K.M."/>
            <person name="Qiu Y."/>
        </authorList>
    </citation>
    <scope>NUCLEOTIDE SEQUENCE</scope>
    <source>
        <strain evidence="3">NBL</strain>
    </source>
</reference>
<comment type="caution">
    <text evidence="3">The sequence shown here is derived from an EMBL/GenBank/DDBJ whole genome shotgun (WGS) entry which is preliminary data.</text>
</comment>
<protein>
    <recommendedName>
        <fullName evidence="2">RNase H type-1 domain-containing protein</fullName>
    </recommendedName>
</protein>
<proteinExistence type="predicted"/>
<keyword evidence="4" id="KW-1185">Reference proteome</keyword>
<keyword evidence="1" id="KW-1133">Transmembrane helix</keyword>
<dbReference type="InterPro" id="IPR044730">
    <property type="entry name" value="RNase_H-like_dom_plant"/>
</dbReference>
<feature type="transmembrane region" description="Helical" evidence="1">
    <location>
        <begin position="202"/>
        <end position="226"/>
    </location>
</feature>
<organism evidence="3 4">
    <name type="scientific">Dipteronia sinensis</name>
    <dbReference type="NCBI Taxonomy" id="43782"/>
    <lineage>
        <taxon>Eukaryota</taxon>
        <taxon>Viridiplantae</taxon>
        <taxon>Streptophyta</taxon>
        <taxon>Embryophyta</taxon>
        <taxon>Tracheophyta</taxon>
        <taxon>Spermatophyta</taxon>
        <taxon>Magnoliopsida</taxon>
        <taxon>eudicotyledons</taxon>
        <taxon>Gunneridae</taxon>
        <taxon>Pentapetalae</taxon>
        <taxon>rosids</taxon>
        <taxon>malvids</taxon>
        <taxon>Sapindales</taxon>
        <taxon>Sapindaceae</taxon>
        <taxon>Hippocastanoideae</taxon>
        <taxon>Acereae</taxon>
        <taxon>Dipteronia</taxon>
    </lineage>
</organism>
<dbReference type="AlphaFoldDB" id="A0AAE0E5J6"/>
<evidence type="ECO:0000313" key="4">
    <source>
        <dbReference type="Proteomes" id="UP001281410"/>
    </source>
</evidence>
<keyword evidence="1" id="KW-0472">Membrane</keyword>
<dbReference type="SUPFAM" id="SSF53098">
    <property type="entry name" value="Ribonuclease H-like"/>
    <property type="match status" value="1"/>
</dbReference>
<keyword evidence="1" id="KW-0812">Transmembrane</keyword>
<evidence type="ECO:0000259" key="2">
    <source>
        <dbReference type="Pfam" id="PF13456"/>
    </source>
</evidence>
<gene>
    <name evidence="3" type="ORF">Dsin_016345</name>
</gene>